<evidence type="ECO:0000313" key="2">
    <source>
        <dbReference type="Proteomes" id="UP001548189"/>
    </source>
</evidence>
<dbReference type="Gene3D" id="3.40.630.30">
    <property type="match status" value="1"/>
</dbReference>
<gene>
    <name evidence="1" type="ORF">ABVT43_02015</name>
</gene>
<protein>
    <submittedName>
        <fullName evidence="1">GNAT family N-acetyltransferase</fullName>
    </submittedName>
</protein>
<dbReference type="Proteomes" id="UP001548189">
    <property type="component" value="Unassembled WGS sequence"/>
</dbReference>
<organism evidence="1 2">
    <name type="scientific">Aliikangiella maris</name>
    <dbReference type="NCBI Taxonomy" id="3162458"/>
    <lineage>
        <taxon>Bacteria</taxon>
        <taxon>Pseudomonadati</taxon>
        <taxon>Pseudomonadota</taxon>
        <taxon>Gammaproteobacteria</taxon>
        <taxon>Oceanospirillales</taxon>
        <taxon>Pleioneaceae</taxon>
        <taxon>Aliikangiella</taxon>
    </lineage>
</organism>
<proteinExistence type="predicted"/>
<evidence type="ECO:0000313" key="1">
    <source>
        <dbReference type="EMBL" id="MET1253891.1"/>
    </source>
</evidence>
<sequence length="423" mass="49967">MLNSYQFQFISSIQEIDRACWQQLINTDYPFIQYDFLLALEKSASVCTKTGWQPHHLIVKSDTQLIAAMPMYIKSHSYGEYVFDFQWANAYEQSGLSYYPKLLTAIPFTPSSGKRLYVCATIDENEFYQHIFPLMHEKIMALCQKQQLSSWHLLFCDKTESNYWQLQGGLQRIGMQYHWFNQNYSSFDDFLDQCRAKNRKNIKRERKQLTQQSLQVEVLQGAQVTLAHWQAFYEFYQVTYLKRSGHNGYLTDEFFKLLSASQSLQIVMIIAKELPDNNESLRDRKMSEYHQAVFPDFKEQLSDKNDNVNKQPQQIVAASLFFKDAECLYGRYWGCRKEYDFLHFELCYYQGIEYCIEHGLKRFDAGAQGEHKIPRGFKPIETYSNHWIQNSNFAGAIRQFTEEEALYVRQAIGQLKQKLPFKV</sequence>
<dbReference type="Pfam" id="PF04339">
    <property type="entry name" value="FemAB_like"/>
    <property type="match status" value="2"/>
</dbReference>
<dbReference type="SUPFAM" id="SSF55729">
    <property type="entry name" value="Acyl-CoA N-acyltransferases (Nat)"/>
    <property type="match status" value="1"/>
</dbReference>
<name>A0ABV2BPN9_9GAMM</name>
<dbReference type="InterPro" id="IPR007434">
    <property type="entry name" value="FemAB-like"/>
</dbReference>
<keyword evidence="2" id="KW-1185">Reference proteome</keyword>
<dbReference type="RefSeq" id="WP_353873430.1">
    <property type="nucleotide sequence ID" value="NZ_JBEVCJ010000001.1"/>
</dbReference>
<dbReference type="EMBL" id="JBEVCJ010000001">
    <property type="protein sequence ID" value="MET1253891.1"/>
    <property type="molecule type" value="Genomic_DNA"/>
</dbReference>
<dbReference type="PANTHER" id="PTHR47017">
    <property type="entry name" value="ACYL-COA"/>
    <property type="match status" value="1"/>
</dbReference>
<dbReference type="PANTHER" id="PTHR47017:SF1">
    <property type="entry name" value="ACYL-COA"/>
    <property type="match status" value="1"/>
</dbReference>
<accession>A0ABV2BPN9</accession>
<dbReference type="InterPro" id="IPR016181">
    <property type="entry name" value="Acyl_CoA_acyltransferase"/>
</dbReference>
<comment type="caution">
    <text evidence="1">The sequence shown here is derived from an EMBL/GenBank/DDBJ whole genome shotgun (WGS) entry which is preliminary data.</text>
</comment>
<reference evidence="1 2" key="1">
    <citation type="submission" date="2024-06" db="EMBL/GenBank/DDBJ databases">
        <authorList>
            <person name="Li F."/>
        </authorList>
    </citation>
    <scope>NUCLEOTIDE SEQUENCE [LARGE SCALE GENOMIC DNA]</scope>
    <source>
        <strain evidence="1 2">GXAS 311</strain>
    </source>
</reference>